<dbReference type="PROSITE" id="PS51459">
    <property type="entry name" value="FIDO"/>
    <property type="match status" value="1"/>
</dbReference>
<dbReference type="RefSeq" id="WP_155341067.1">
    <property type="nucleotide sequence ID" value="NZ_BAAABN010000008.1"/>
</dbReference>
<organism evidence="2 3">
    <name type="scientific">Acrocarpospora corrugata</name>
    <dbReference type="NCBI Taxonomy" id="35763"/>
    <lineage>
        <taxon>Bacteria</taxon>
        <taxon>Bacillati</taxon>
        <taxon>Actinomycetota</taxon>
        <taxon>Actinomycetes</taxon>
        <taxon>Streptosporangiales</taxon>
        <taxon>Streptosporangiaceae</taxon>
        <taxon>Acrocarpospora</taxon>
    </lineage>
</organism>
<dbReference type="PANTHER" id="PTHR39426">
    <property type="entry name" value="HOMOLOGY TO DEATH-ON-CURING PROTEIN OF PHAGE P1"/>
    <property type="match status" value="1"/>
</dbReference>
<protein>
    <submittedName>
        <fullName evidence="2">Toxin Doc</fullName>
    </submittedName>
</protein>
<comment type="caution">
    <text evidence="2">The sequence shown here is derived from an EMBL/GenBank/DDBJ whole genome shotgun (WGS) entry which is preliminary data.</text>
</comment>
<dbReference type="PANTHER" id="PTHR39426:SF1">
    <property type="entry name" value="HOMOLOGY TO DEATH-ON-CURING PROTEIN OF PHAGE P1"/>
    <property type="match status" value="1"/>
</dbReference>
<gene>
    <name evidence="2" type="primary">doc</name>
    <name evidence="2" type="ORF">Acor_70900</name>
</gene>
<sequence length="133" mass="14250">MTVHLTTTDVLAIAEEILPTIGLRDGGLLHAAVLRPQTSVYGEDAYPDLWTKAAALMQSLIIGHPLVDGSKRLGWTCAVVFLELNGEVLTGTDTDAAEELVIAVTTGELDDVTEIAKRLRALSPDDDRRPADS</sequence>
<evidence type="ECO:0000313" key="2">
    <source>
        <dbReference type="EMBL" id="GES05022.1"/>
    </source>
</evidence>
<dbReference type="InterPro" id="IPR006440">
    <property type="entry name" value="Doc"/>
</dbReference>
<evidence type="ECO:0000259" key="1">
    <source>
        <dbReference type="PROSITE" id="PS51459"/>
    </source>
</evidence>
<dbReference type="EMBL" id="BLAD01000091">
    <property type="protein sequence ID" value="GES05022.1"/>
    <property type="molecule type" value="Genomic_DNA"/>
</dbReference>
<evidence type="ECO:0000313" key="3">
    <source>
        <dbReference type="Proteomes" id="UP000334990"/>
    </source>
</evidence>
<accession>A0A5M3WAH4</accession>
<dbReference type="InterPro" id="IPR053737">
    <property type="entry name" value="Type_II_TA_Toxin"/>
</dbReference>
<dbReference type="Gene3D" id="1.20.120.1870">
    <property type="entry name" value="Fic/DOC protein, Fido domain"/>
    <property type="match status" value="1"/>
</dbReference>
<feature type="domain" description="Fido" evidence="1">
    <location>
        <begin position="5"/>
        <end position="121"/>
    </location>
</feature>
<name>A0A5M3WAH4_9ACTN</name>
<keyword evidence="3" id="KW-1185">Reference proteome</keyword>
<dbReference type="AlphaFoldDB" id="A0A5M3WAH4"/>
<reference evidence="2 3" key="1">
    <citation type="submission" date="2019-10" db="EMBL/GenBank/DDBJ databases">
        <title>Whole genome shotgun sequence of Acrocarpospora corrugata NBRC 13972.</title>
        <authorList>
            <person name="Ichikawa N."/>
            <person name="Kimura A."/>
            <person name="Kitahashi Y."/>
            <person name="Komaki H."/>
            <person name="Oguchi A."/>
        </authorList>
    </citation>
    <scope>NUCLEOTIDE SEQUENCE [LARGE SCALE GENOMIC DNA]</scope>
    <source>
        <strain evidence="2 3">NBRC 13972</strain>
    </source>
</reference>
<dbReference type="GO" id="GO:0016301">
    <property type="term" value="F:kinase activity"/>
    <property type="evidence" value="ECO:0007669"/>
    <property type="project" value="InterPro"/>
</dbReference>
<dbReference type="Proteomes" id="UP000334990">
    <property type="component" value="Unassembled WGS sequence"/>
</dbReference>
<dbReference type="OrthoDB" id="9802752at2"/>
<dbReference type="Pfam" id="PF02661">
    <property type="entry name" value="Fic"/>
    <property type="match status" value="1"/>
</dbReference>
<dbReference type="InterPro" id="IPR003812">
    <property type="entry name" value="Fido"/>
</dbReference>
<proteinExistence type="predicted"/>